<dbReference type="EMBL" id="LT629754">
    <property type="protein sequence ID" value="SDS16630.1"/>
    <property type="molecule type" value="Genomic_DNA"/>
</dbReference>
<keyword evidence="2" id="KW-1185">Reference proteome</keyword>
<name>A0ABY0U6T1_9FLAO</name>
<dbReference type="Proteomes" id="UP000199574">
    <property type="component" value="Chromosome I"/>
</dbReference>
<protein>
    <submittedName>
        <fullName evidence="1">Uncharacterized protein</fullName>
    </submittedName>
</protein>
<organism evidence="1 2">
    <name type="scientific">Maribacter dokdonensis</name>
    <dbReference type="NCBI Taxonomy" id="320912"/>
    <lineage>
        <taxon>Bacteria</taxon>
        <taxon>Pseudomonadati</taxon>
        <taxon>Bacteroidota</taxon>
        <taxon>Flavobacteriia</taxon>
        <taxon>Flavobacteriales</taxon>
        <taxon>Flavobacteriaceae</taxon>
        <taxon>Maribacter</taxon>
    </lineage>
</organism>
<dbReference type="RefSeq" id="WP_157681155.1">
    <property type="nucleotide sequence ID" value="NZ_LT629754.1"/>
</dbReference>
<reference evidence="1 2" key="1">
    <citation type="submission" date="2016-10" db="EMBL/GenBank/DDBJ databases">
        <authorList>
            <person name="Varghese N."/>
            <person name="Submissions S."/>
        </authorList>
    </citation>
    <scope>NUCLEOTIDE SEQUENCE [LARGE SCALE GENOMIC DNA]</scope>
    <source>
        <strain evidence="1 2">MAR_2009_60</strain>
    </source>
</reference>
<evidence type="ECO:0000313" key="2">
    <source>
        <dbReference type="Proteomes" id="UP000199574"/>
    </source>
</evidence>
<sequence>MKTFFFTFIVCLLNLPSTEIIGKYQIESEDSFDTLELRKDNTYEYKVRGKSFNSWMDITGSWILKDGILILNHNYQYEEETIKYILKKEPASKGHNTFGVIDLYENPIPEFEVKYLCNNNVIIKKTNKKGIVKFKKCDLLKSGNSTIGIELKYVVNGKVVTETTSFNKNFEHVLLRINNSPKTIKSNRKYRFAYKNGSLKSIDFPYVKEMSSYKKL</sequence>
<proteinExistence type="predicted"/>
<gene>
    <name evidence="1" type="ORF">SAMN05192545_0892</name>
</gene>
<accession>A0ABY0U6T1</accession>
<evidence type="ECO:0000313" key="1">
    <source>
        <dbReference type="EMBL" id="SDS16630.1"/>
    </source>
</evidence>
<dbReference type="GeneID" id="90593413"/>